<keyword evidence="3" id="KW-1185">Reference proteome</keyword>
<dbReference type="RefSeq" id="WP_301724586.1">
    <property type="nucleotide sequence ID" value="NZ_JAUJWV010000002.1"/>
</dbReference>
<dbReference type="EC" id="2.1.-.-" evidence="2"/>
<dbReference type="InterPro" id="IPR041698">
    <property type="entry name" value="Methyltransf_25"/>
</dbReference>
<dbReference type="EMBL" id="JAUJWV010000002">
    <property type="protein sequence ID" value="MDN7242933.1"/>
    <property type="molecule type" value="Genomic_DNA"/>
</dbReference>
<dbReference type="InterPro" id="IPR029063">
    <property type="entry name" value="SAM-dependent_MTases_sf"/>
</dbReference>
<keyword evidence="2" id="KW-0808">Transferase</keyword>
<feature type="domain" description="Methyltransferase" evidence="1">
    <location>
        <begin position="40"/>
        <end position="135"/>
    </location>
</feature>
<dbReference type="SUPFAM" id="SSF53335">
    <property type="entry name" value="S-adenosyl-L-methionine-dependent methyltransferases"/>
    <property type="match status" value="1"/>
</dbReference>
<dbReference type="GO" id="GO:0008168">
    <property type="term" value="F:methyltransferase activity"/>
    <property type="evidence" value="ECO:0007669"/>
    <property type="project" value="UniProtKB-KW"/>
</dbReference>
<proteinExistence type="predicted"/>
<keyword evidence="2" id="KW-0489">Methyltransferase</keyword>
<evidence type="ECO:0000313" key="2">
    <source>
        <dbReference type="EMBL" id="MDN7242933.1"/>
    </source>
</evidence>
<evidence type="ECO:0000313" key="3">
    <source>
        <dbReference type="Proteomes" id="UP001172055"/>
    </source>
</evidence>
<dbReference type="Gene3D" id="2.20.130.10">
    <property type="entry name" value="CAC2371-like domains"/>
    <property type="match status" value="1"/>
</dbReference>
<sequence length="254" mass="28763">MLGYYSSLSSEVYDLDKPVGSSFGDIEYYTERLATCTGSILEPAAGTGRLLVPLLEQGFQVDGFDVSGDMLAICRDNCEKRGFAPALFEAKMESFSLDKKYGAIVIPTGTFLLLHEREESLEALRNFHHHLADGGKLIVDLFLPSELELGKLSVRKWETANGDVITVESQIVEVDPIKQYRVSQARYEKWRNGRLMQTELERYPLRWYGVEEFRMILEHIGFEDITVSADFQYGQYPTRAGQTMTFEATANKKG</sequence>
<comment type="caution">
    <text evidence="2">The sequence shown here is derived from an EMBL/GenBank/DDBJ whole genome shotgun (WGS) entry which is preliminary data.</text>
</comment>
<name>A0ABT8N5A9_9BACL</name>
<dbReference type="Pfam" id="PF13649">
    <property type="entry name" value="Methyltransf_25"/>
    <property type="match status" value="1"/>
</dbReference>
<dbReference type="GO" id="GO:0032259">
    <property type="term" value="P:methylation"/>
    <property type="evidence" value="ECO:0007669"/>
    <property type="project" value="UniProtKB-KW"/>
</dbReference>
<accession>A0ABT8N5A9</accession>
<reference evidence="2 3" key="1">
    <citation type="submission" date="2023-06" db="EMBL/GenBank/DDBJ databases">
        <title>Novel species in genus Planococcus.</title>
        <authorList>
            <person name="Ning S."/>
        </authorList>
    </citation>
    <scope>NUCLEOTIDE SEQUENCE [LARGE SCALE GENOMIC DNA]</scope>
    <source>
        <strain evidence="2 3">N028</strain>
    </source>
</reference>
<evidence type="ECO:0000259" key="1">
    <source>
        <dbReference type="Pfam" id="PF13649"/>
    </source>
</evidence>
<organism evidence="2 3">
    <name type="scientific">Planococcus shixiaomingii</name>
    <dbReference type="NCBI Taxonomy" id="3058393"/>
    <lineage>
        <taxon>Bacteria</taxon>
        <taxon>Bacillati</taxon>
        <taxon>Bacillota</taxon>
        <taxon>Bacilli</taxon>
        <taxon>Bacillales</taxon>
        <taxon>Caryophanaceae</taxon>
        <taxon>Planococcus</taxon>
    </lineage>
</organism>
<gene>
    <name evidence="2" type="ORF">QWY14_14050</name>
</gene>
<dbReference type="Gene3D" id="3.40.50.150">
    <property type="entry name" value="Vaccinia Virus protein VP39"/>
    <property type="match status" value="1"/>
</dbReference>
<dbReference type="Proteomes" id="UP001172055">
    <property type="component" value="Unassembled WGS sequence"/>
</dbReference>
<dbReference type="CDD" id="cd02440">
    <property type="entry name" value="AdoMet_MTases"/>
    <property type="match status" value="1"/>
</dbReference>
<protein>
    <submittedName>
        <fullName evidence="2">Class I SAM-dependent methyltransferase</fullName>
        <ecNumber evidence="2">2.1.-.-</ecNumber>
    </submittedName>
</protein>